<accession>M1DML9</accession>
<keyword evidence="3" id="KW-1185">Reference proteome</keyword>
<evidence type="ECO:0008006" key="4">
    <source>
        <dbReference type="Google" id="ProtNLM"/>
    </source>
</evidence>
<sequence length="171" mass="19408">MSENVGDGCHTSDPVNIDLHRDDIDDVNSVYDPAPLGWSHPRGEGPRRYFQECTEYNDHEEYQTQFSDNPTSWGSDSIPRVNDLLTQILEKVEGSDDLPKAMRDDFYSLNSKVNSHANAIKMPKENEEGEMAVITRSGKVAIGNEREEREENQGWEEAEITDHKNLGKKAQ</sequence>
<dbReference type="HOGENOM" id="CLU_1565582_0_0_1"/>
<dbReference type="PaxDb" id="4113-PGSC0003DMT400091442"/>
<reference evidence="2" key="2">
    <citation type="submission" date="2015-06" db="UniProtKB">
        <authorList>
            <consortium name="EnsemblPlants"/>
        </authorList>
    </citation>
    <scope>IDENTIFICATION</scope>
    <source>
        <strain evidence="2">DM1-3 516 R44</strain>
    </source>
</reference>
<protein>
    <recommendedName>
        <fullName evidence="4">Integrase core domain containing protein</fullName>
    </recommendedName>
</protein>
<reference evidence="3" key="1">
    <citation type="journal article" date="2011" name="Nature">
        <title>Genome sequence and analysis of the tuber crop potato.</title>
        <authorList>
            <consortium name="The Potato Genome Sequencing Consortium"/>
        </authorList>
    </citation>
    <scope>NUCLEOTIDE SEQUENCE [LARGE SCALE GENOMIC DNA]</scope>
    <source>
        <strain evidence="3">cv. DM1-3 516 R44</strain>
    </source>
</reference>
<dbReference type="InParanoid" id="M1DML9"/>
<feature type="region of interest" description="Disordered" evidence="1">
    <location>
        <begin position="140"/>
        <end position="171"/>
    </location>
</feature>
<evidence type="ECO:0000313" key="3">
    <source>
        <dbReference type="Proteomes" id="UP000011115"/>
    </source>
</evidence>
<proteinExistence type="predicted"/>
<organism evidence="2 3">
    <name type="scientific">Solanum tuberosum</name>
    <name type="common">Potato</name>
    <dbReference type="NCBI Taxonomy" id="4113"/>
    <lineage>
        <taxon>Eukaryota</taxon>
        <taxon>Viridiplantae</taxon>
        <taxon>Streptophyta</taxon>
        <taxon>Embryophyta</taxon>
        <taxon>Tracheophyta</taxon>
        <taxon>Spermatophyta</taxon>
        <taxon>Magnoliopsida</taxon>
        <taxon>eudicotyledons</taxon>
        <taxon>Gunneridae</taxon>
        <taxon>Pentapetalae</taxon>
        <taxon>asterids</taxon>
        <taxon>lamiids</taxon>
        <taxon>Solanales</taxon>
        <taxon>Solanaceae</taxon>
        <taxon>Solanoideae</taxon>
        <taxon>Solaneae</taxon>
        <taxon>Solanum</taxon>
    </lineage>
</organism>
<evidence type="ECO:0000256" key="1">
    <source>
        <dbReference type="SAM" id="MobiDB-lite"/>
    </source>
</evidence>
<dbReference type="Proteomes" id="UP000011115">
    <property type="component" value="Unassembled WGS sequence"/>
</dbReference>
<dbReference type="AlphaFoldDB" id="M1DML9"/>
<dbReference type="Gramene" id="PGSC0003DMT400091442">
    <property type="protein sequence ID" value="PGSC0003DMT400091442"/>
    <property type="gene ID" value="PGSC0003DMG400041013"/>
</dbReference>
<dbReference type="EnsemblPlants" id="PGSC0003DMT400091442">
    <property type="protein sequence ID" value="PGSC0003DMT400091442"/>
    <property type="gene ID" value="PGSC0003DMG400041013"/>
</dbReference>
<evidence type="ECO:0000313" key="2">
    <source>
        <dbReference type="EnsemblPlants" id="PGSC0003DMT400091442"/>
    </source>
</evidence>
<name>M1DML9_SOLTU</name>